<comment type="caution">
    <text evidence="17">The sequence shown here is derived from an EMBL/GenBank/DDBJ whole genome shotgun (WGS) entry which is preliminary data.</text>
</comment>
<sequence length="466" mass="51750">MNVKSVEKQEKSKVELVIEVSREEFEAAIDKVYKKQRGKIAVPGFRKGHAPRKIIEGMYGSGVFYEDAINELYPEAYSKAVEQENLDVVAWPDVEVLEAGKDGFSFKAVVTVRPEVKLGEYKGLTAPKAEVSVTDEDIENELKPYIQRATSLVAVDREAQLGDTVVLDFEGFDNGVPFEGGKAEGHSLELGSGSFVPGFEDQLVGMKAGEEKDIDITFPENYHADLAGKPVVFHVKINEVKEKKVPTVDDEFAKDVSEFETLADFKADLSKKLTERREKQAQDDFENALLEQVVANMEVEIPDAMVDYRADQMMDDYARRITSQGIPFENYLQMMGMTKESMREQAKDGALHQIQVELALDAVAAAESIEISDEEKEAEYSRLAEQYGMKVEQVKAAVAESDLVNELKTKKAAEVVYSNGKAGEAKKAEGEGEEKPKKKAAPRKKAAKKAEAEEPKAEGEEPKTEE</sequence>
<evidence type="ECO:0000256" key="4">
    <source>
        <dbReference type="ARBA" id="ARBA00016902"/>
    </source>
</evidence>
<evidence type="ECO:0000256" key="8">
    <source>
        <dbReference type="ARBA" id="ARBA00023235"/>
    </source>
</evidence>
<feature type="domain" description="PPIase FKBP-type" evidence="16">
    <location>
        <begin position="162"/>
        <end position="222"/>
    </location>
</feature>
<dbReference type="InterPro" id="IPR036611">
    <property type="entry name" value="Trigger_fac_ribosome-bd_sf"/>
</dbReference>
<dbReference type="InterPro" id="IPR046357">
    <property type="entry name" value="PPIase_dom_sf"/>
</dbReference>
<evidence type="ECO:0000256" key="7">
    <source>
        <dbReference type="ARBA" id="ARBA00023186"/>
    </source>
</evidence>
<evidence type="ECO:0000313" key="17">
    <source>
        <dbReference type="EMBL" id="HJG86426.1"/>
    </source>
</evidence>
<name>A0A921MMB5_9FIRM</name>
<evidence type="ECO:0000256" key="11">
    <source>
        <dbReference type="ARBA" id="ARBA00029986"/>
    </source>
</evidence>
<keyword evidence="5 12" id="KW-0132">Cell division</keyword>
<dbReference type="GO" id="GO:0051083">
    <property type="term" value="P:'de novo' cotranslational protein folding"/>
    <property type="evidence" value="ECO:0007669"/>
    <property type="project" value="TreeGrafter"/>
</dbReference>
<comment type="subcellular location">
    <subcellularLocation>
        <location evidence="12">Cytoplasm</location>
    </subcellularLocation>
    <text evidence="12">About half TF is bound to the ribosome near the polypeptide exit tunnel while the other half is free in the cytoplasm.</text>
</comment>
<reference evidence="17" key="2">
    <citation type="submission" date="2021-09" db="EMBL/GenBank/DDBJ databases">
        <authorList>
            <person name="Gilroy R."/>
        </authorList>
    </citation>
    <scope>NUCLEOTIDE SEQUENCE</scope>
    <source>
        <strain evidence="17">CHK179-5677</strain>
    </source>
</reference>
<feature type="region of interest" description="Disordered" evidence="15">
    <location>
        <begin position="415"/>
        <end position="466"/>
    </location>
</feature>
<dbReference type="GO" id="GO:0051301">
    <property type="term" value="P:cell division"/>
    <property type="evidence" value="ECO:0007669"/>
    <property type="project" value="UniProtKB-KW"/>
</dbReference>
<dbReference type="SUPFAM" id="SSF109998">
    <property type="entry name" value="Triger factor/SurA peptide-binding domain-like"/>
    <property type="match status" value="1"/>
</dbReference>
<dbReference type="Proteomes" id="UP000760668">
    <property type="component" value="Unassembled WGS sequence"/>
</dbReference>
<dbReference type="RefSeq" id="WP_295368124.1">
    <property type="nucleotide sequence ID" value="NZ_DYUC01000048.1"/>
</dbReference>
<dbReference type="InterPro" id="IPR008880">
    <property type="entry name" value="Trigger_fac_C"/>
</dbReference>
<comment type="domain">
    <text evidence="12">Consists of 3 domains; the N-terminus binds the ribosome, the middle domain has PPIase activity, while the C-terminus has intrinsic chaperone activity on its own.</text>
</comment>
<keyword evidence="12" id="KW-0963">Cytoplasm</keyword>
<dbReference type="InterPro" id="IPR001179">
    <property type="entry name" value="PPIase_FKBP_dom"/>
</dbReference>
<evidence type="ECO:0000256" key="3">
    <source>
        <dbReference type="ARBA" id="ARBA00013194"/>
    </source>
</evidence>
<keyword evidence="7 12" id="KW-0143">Chaperone</keyword>
<dbReference type="GO" id="GO:0043022">
    <property type="term" value="F:ribosome binding"/>
    <property type="evidence" value="ECO:0007669"/>
    <property type="project" value="TreeGrafter"/>
</dbReference>
<keyword evidence="9 12" id="KW-0131">Cell cycle</keyword>
<keyword evidence="8 12" id="KW-0413">Isomerase</keyword>
<gene>
    <name evidence="12 17" type="primary">tig</name>
    <name evidence="17" type="ORF">K8V01_05300</name>
</gene>
<evidence type="ECO:0000256" key="14">
    <source>
        <dbReference type="RuleBase" id="RU003914"/>
    </source>
</evidence>
<evidence type="ECO:0000313" key="18">
    <source>
        <dbReference type="Proteomes" id="UP000760668"/>
    </source>
</evidence>
<accession>A0A921MMB5</accession>
<evidence type="ECO:0000256" key="1">
    <source>
        <dbReference type="ARBA" id="ARBA00000971"/>
    </source>
</evidence>
<reference evidence="17" key="1">
    <citation type="journal article" date="2021" name="PeerJ">
        <title>Extensive microbial diversity within the chicken gut microbiome revealed by metagenomics and culture.</title>
        <authorList>
            <person name="Gilroy R."/>
            <person name="Ravi A."/>
            <person name="Getino M."/>
            <person name="Pursley I."/>
            <person name="Horton D.L."/>
            <person name="Alikhan N.F."/>
            <person name="Baker D."/>
            <person name="Gharbi K."/>
            <person name="Hall N."/>
            <person name="Watson M."/>
            <person name="Adriaenssens E.M."/>
            <person name="Foster-Nyarko E."/>
            <person name="Jarju S."/>
            <person name="Secka A."/>
            <person name="Antonio M."/>
            <person name="Oren A."/>
            <person name="Chaudhuri R.R."/>
            <person name="La Ragione R."/>
            <person name="Hildebrand F."/>
            <person name="Pallen M.J."/>
        </authorList>
    </citation>
    <scope>NUCLEOTIDE SEQUENCE</scope>
    <source>
        <strain evidence="17">CHK179-5677</strain>
    </source>
</reference>
<evidence type="ECO:0000256" key="13">
    <source>
        <dbReference type="PROSITE-ProRule" id="PRU00277"/>
    </source>
</evidence>
<dbReference type="PIRSF" id="PIRSF003095">
    <property type="entry name" value="Trigger_factor"/>
    <property type="match status" value="1"/>
</dbReference>
<organism evidence="17 18">
    <name type="scientific">Pseudoflavonifractor capillosus</name>
    <dbReference type="NCBI Taxonomy" id="106588"/>
    <lineage>
        <taxon>Bacteria</taxon>
        <taxon>Bacillati</taxon>
        <taxon>Bacillota</taxon>
        <taxon>Clostridia</taxon>
        <taxon>Eubacteriales</taxon>
        <taxon>Oscillospiraceae</taxon>
        <taxon>Pseudoflavonifractor</taxon>
    </lineage>
</organism>
<feature type="compositionally biased region" description="Basic and acidic residues" evidence="15">
    <location>
        <begin position="448"/>
        <end position="466"/>
    </location>
</feature>
<dbReference type="InterPro" id="IPR037041">
    <property type="entry name" value="Trigger_fac_C_sf"/>
</dbReference>
<dbReference type="GO" id="GO:0044183">
    <property type="term" value="F:protein folding chaperone"/>
    <property type="evidence" value="ECO:0007669"/>
    <property type="project" value="TreeGrafter"/>
</dbReference>
<dbReference type="InterPro" id="IPR005215">
    <property type="entry name" value="Trig_fac"/>
</dbReference>
<dbReference type="GO" id="GO:0003755">
    <property type="term" value="F:peptidyl-prolyl cis-trans isomerase activity"/>
    <property type="evidence" value="ECO:0007669"/>
    <property type="project" value="UniProtKB-UniRule"/>
</dbReference>
<dbReference type="Pfam" id="PF05698">
    <property type="entry name" value="Trigger_C"/>
    <property type="match status" value="1"/>
</dbReference>
<dbReference type="Gene3D" id="1.10.3120.10">
    <property type="entry name" value="Trigger factor, C-terminal domain"/>
    <property type="match status" value="1"/>
</dbReference>
<dbReference type="HAMAP" id="MF_00303">
    <property type="entry name" value="Trigger_factor_Tig"/>
    <property type="match status" value="1"/>
</dbReference>
<protein>
    <recommendedName>
        <fullName evidence="4 12">Trigger factor</fullName>
        <shortName evidence="12">TF</shortName>
        <ecNumber evidence="3 12">5.2.1.8</ecNumber>
    </recommendedName>
    <alternativeName>
        <fullName evidence="11 12">PPIase</fullName>
    </alternativeName>
</protein>
<evidence type="ECO:0000256" key="12">
    <source>
        <dbReference type="HAMAP-Rule" id="MF_00303"/>
    </source>
</evidence>
<dbReference type="GO" id="GO:0043335">
    <property type="term" value="P:protein unfolding"/>
    <property type="evidence" value="ECO:0007669"/>
    <property type="project" value="TreeGrafter"/>
</dbReference>
<dbReference type="EMBL" id="DYUC01000048">
    <property type="protein sequence ID" value="HJG86426.1"/>
    <property type="molecule type" value="Genomic_DNA"/>
</dbReference>
<dbReference type="PANTHER" id="PTHR30560:SF3">
    <property type="entry name" value="TRIGGER FACTOR-LIKE PROTEIN TIG, CHLOROPLASTIC"/>
    <property type="match status" value="1"/>
</dbReference>
<dbReference type="PANTHER" id="PTHR30560">
    <property type="entry name" value="TRIGGER FACTOR CHAPERONE AND PEPTIDYL-PROLYL CIS/TRANS ISOMERASE"/>
    <property type="match status" value="1"/>
</dbReference>
<evidence type="ECO:0000259" key="16">
    <source>
        <dbReference type="PROSITE" id="PS50059"/>
    </source>
</evidence>
<comment type="similarity">
    <text evidence="2 12 14">Belongs to the FKBP-type PPIase family. Tig subfamily.</text>
</comment>
<dbReference type="InterPro" id="IPR008881">
    <property type="entry name" value="Trigger_fac_ribosome-bd_bac"/>
</dbReference>
<dbReference type="GO" id="GO:0015031">
    <property type="term" value="P:protein transport"/>
    <property type="evidence" value="ECO:0007669"/>
    <property type="project" value="UniProtKB-UniRule"/>
</dbReference>
<proteinExistence type="inferred from homology"/>
<feature type="compositionally biased region" description="Basic and acidic residues" evidence="15">
    <location>
        <begin position="423"/>
        <end position="436"/>
    </location>
</feature>
<dbReference type="SUPFAM" id="SSF102735">
    <property type="entry name" value="Trigger factor ribosome-binding domain"/>
    <property type="match status" value="1"/>
</dbReference>
<dbReference type="FunFam" id="3.10.50.40:FF:000001">
    <property type="entry name" value="Trigger factor"/>
    <property type="match status" value="1"/>
</dbReference>
<dbReference type="NCBIfam" id="TIGR00115">
    <property type="entry name" value="tig"/>
    <property type="match status" value="1"/>
</dbReference>
<evidence type="ECO:0000256" key="9">
    <source>
        <dbReference type="ARBA" id="ARBA00023306"/>
    </source>
</evidence>
<evidence type="ECO:0000256" key="15">
    <source>
        <dbReference type="SAM" id="MobiDB-lite"/>
    </source>
</evidence>
<dbReference type="PROSITE" id="PS50059">
    <property type="entry name" value="FKBP_PPIASE"/>
    <property type="match status" value="1"/>
</dbReference>
<dbReference type="InterPro" id="IPR027304">
    <property type="entry name" value="Trigger_fact/SurA_dom_sf"/>
</dbReference>
<dbReference type="Gene3D" id="3.10.50.40">
    <property type="match status" value="1"/>
</dbReference>
<dbReference type="Pfam" id="PF00254">
    <property type="entry name" value="FKBP_C"/>
    <property type="match status" value="1"/>
</dbReference>
<feature type="compositionally biased region" description="Basic residues" evidence="15">
    <location>
        <begin position="437"/>
        <end position="447"/>
    </location>
</feature>
<evidence type="ECO:0000256" key="6">
    <source>
        <dbReference type="ARBA" id="ARBA00023110"/>
    </source>
</evidence>
<dbReference type="AlphaFoldDB" id="A0A921MMB5"/>
<keyword evidence="6 12" id="KW-0697">Rotamase</keyword>
<dbReference type="Pfam" id="PF05697">
    <property type="entry name" value="Trigger_N"/>
    <property type="match status" value="1"/>
</dbReference>
<dbReference type="Gene3D" id="3.30.70.1050">
    <property type="entry name" value="Trigger factor ribosome-binding domain"/>
    <property type="match status" value="1"/>
</dbReference>
<dbReference type="EC" id="5.2.1.8" evidence="3 12"/>
<dbReference type="SUPFAM" id="SSF54534">
    <property type="entry name" value="FKBP-like"/>
    <property type="match status" value="1"/>
</dbReference>
<dbReference type="GO" id="GO:0005737">
    <property type="term" value="C:cytoplasm"/>
    <property type="evidence" value="ECO:0007669"/>
    <property type="project" value="UniProtKB-SubCell"/>
</dbReference>
<evidence type="ECO:0000256" key="2">
    <source>
        <dbReference type="ARBA" id="ARBA00005464"/>
    </source>
</evidence>
<evidence type="ECO:0000256" key="5">
    <source>
        <dbReference type="ARBA" id="ARBA00022618"/>
    </source>
</evidence>
<comment type="catalytic activity">
    <reaction evidence="1 12 13">
        <text>[protein]-peptidylproline (omega=180) = [protein]-peptidylproline (omega=0)</text>
        <dbReference type="Rhea" id="RHEA:16237"/>
        <dbReference type="Rhea" id="RHEA-COMP:10747"/>
        <dbReference type="Rhea" id="RHEA-COMP:10748"/>
        <dbReference type="ChEBI" id="CHEBI:83833"/>
        <dbReference type="ChEBI" id="CHEBI:83834"/>
        <dbReference type="EC" id="5.2.1.8"/>
    </reaction>
</comment>
<evidence type="ECO:0000256" key="10">
    <source>
        <dbReference type="ARBA" id="ARBA00024849"/>
    </source>
</evidence>
<comment type="function">
    <text evidence="10 12">Involved in protein export. Acts as a chaperone by maintaining the newly synthesized protein in an open conformation. Functions as a peptidyl-prolyl cis-trans isomerase.</text>
</comment>